<name>A0AAD4KTE6_9EURO</name>
<comment type="similarity">
    <text evidence="1">Belongs to the PrpF family.</text>
</comment>
<protein>
    <submittedName>
        <fullName evidence="3">PrpF protein</fullName>
    </submittedName>
</protein>
<dbReference type="GO" id="GO:0016853">
    <property type="term" value="F:isomerase activity"/>
    <property type="evidence" value="ECO:0007669"/>
    <property type="project" value="UniProtKB-KW"/>
</dbReference>
<reference evidence="3" key="1">
    <citation type="submission" date="2021-12" db="EMBL/GenBank/DDBJ databases">
        <title>Convergent genome expansion in fungi linked to evolution of root-endophyte symbiosis.</title>
        <authorList>
            <consortium name="DOE Joint Genome Institute"/>
            <person name="Ke Y.-H."/>
            <person name="Bonito G."/>
            <person name="Liao H.-L."/>
            <person name="Looney B."/>
            <person name="Rojas-Flechas A."/>
            <person name="Nash J."/>
            <person name="Hameed K."/>
            <person name="Schadt C."/>
            <person name="Martin F."/>
            <person name="Crous P.W."/>
            <person name="Miettinen O."/>
            <person name="Magnuson J.K."/>
            <person name="Labbe J."/>
            <person name="Jacobson D."/>
            <person name="Doktycz M.J."/>
            <person name="Veneault-Fourrey C."/>
            <person name="Kuo A."/>
            <person name="Mondo S."/>
            <person name="Calhoun S."/>
            <person name="Riley R."/>
            <person name="Ohm R."/>
            <person name="LaButti K."/>
            <person name="Andreopoulos B."/>
            <person name="Pangilinan J."/>
            <person name="Nolan M."/>
            <person name="Tritt A."/>
            <person name="Clum A."/>
            <person name="Lipzen A."/>
            <person name="Daum C."/>
            <person name="Barry K."/>
            <person name="Grigoriev I.V."/>
            <person name="Vilgalys R."/>
        </authorList>
    </citation>
    <scope>NUCLEOTIDE SEQUENCE</scope>
    <source>
        <strain evidence="3">PMI_201</strain>
    </source>
</reference>
<accession>A0AAD4KTE6</accession>
<dbReference type="RefSeq" id="XP_046073367.1">
    <property type="nucleotide sequence ID" value="XM_046221767.1"/>
</dbReference>
<proteinExistence type="inferred from homology"/>
<dbReference type="Gene3D" id="3.10.310.10">
    <property type="entry name" value="Diaminopimelate Epimerase, Chain A, domain 1"/>
    <property type="match status" value="2"/>
</dbReference>
<dbReference type="PANTHER" id="PTHR43709:SF2">
    <property type="entry name" value="DUF453 DOMAIN PROTEIN (AFU_ORTHOLOGUE AFUA_6G00360)"/>
    <property type="match status" value="1"/>
</dbReference>
<comment type="caution">
    <text evidence="3">The sequence shown here is derived from an EMBL/GenBank/DDBJ whole genome shotgun (WGS) entry which is preliminary data.</text>
</comment>
<evidence type="ECO:0000256" key="2">
    <source>
        <dbReference type="ARBA" id="ARBA00023235"/>
    </source>
</evidence>
<dbReference type="Proteomes" id="UP001201262">
    <property type="component" value="Unassembled WGS sequence"/>
</dbReference>
<keyword evidence="4" id="KW-1185">Reference proteome</keyword>
<evidence type="ECO:0000313" key="3">
    <source>
        <dbReference type="EMBL" id="KAH8698903.1"/>
    </source>
</evidence>
<organism evidence="3 4">
    <name type="scientific">Talaromyces proteolyticus</name>
    <dbReference type="NCBI Taxonomy" id="1131652"/>
    <lineage>
        <taxon>Eukaryota</taxon>
        <taxon>Fungi</taxon>
        <taxon>Dikarya</taxon>
        <taxon>Ascomycota</taxon>
        <taxon>Pezizomycotina</taxon>
        <taxon>Eurotiomycetes</taxon>
        <taxon>Eurotiomycetidae</taxon>
        <taxon>Eurotiales</taxon>
        <taxon>Trichocomaceae</taxon>
        <taxon>Talaromyces</taxon>
        <taxon>Talaromyces sect. Bacilispori</taxon>
    </lineage>
</organism>
<keyword evidence="2" id="KW-0413">Isomerase</keyword>
<dbReference type="GeneID" id="70252054"/>
<evidence type="ECO:0000313" key="4">
    <source>
        <dbReference type="Proteomes" id="UP001201262"/>
    </source>
</evidence>
<dbReference type="InterPro" id="IPR007400">
    <property type="entry name" value="PrpF-like"/>
</dbReference>
<sequence length="403" mass="43246">MSADQIGIPAVLMRGGSSKAMFFKEEDVPPPGLLRDRVLKRIMGTPDPIQIDGMGGTRIVTSKVAIIKTSDRDDADVDYSFGQVSITEDSIRLRGNCGNISAGVGPFAIDEGLIRKPFRVGQTTAPGLLTREVRIYQTAIKKILIAHVPIDPKSGKSLSKGNFAIAAVPGTGAPILMDFRNTIGGFHDKGPLPTGHVTDVIQISGAIVSVTIMDVATLTTFVRASDLGVWDLESRQADDITSDKELLQRCREVRGKAAQLLGMCDDWEQVDEQSLGIPSVVMVAAPPVGHSEGHITSRFILNNMCHDSMAGTIATCTAACSRIDGSIVRQVAGPGGLESDEFNICHPLGVMPVKVEAAVEGRWSATISLNAPEFKVLAFVRTSRRIMEGKVFIPDYIWPNGII</sequence>
<dbReference type="AlphaFoldDB" id="A0AAD4KTE6"/>
<dbReference type="PANTHER" id="PTHR43709">
    <property type="entry name" value="ACONITATE ISOMERASE-RELATED"/>
    <property type="match status" value="1"/>
</dbReference>
<dbReference type="Pfam" id="PF04303">
    <property type="entry name" value="PrpF"/>
    <property type="match status" value="1"/>
</dbReference>
<gene>
    <name evidence="3" type="ORF">BGW36DRAFT_448972</name>
</gene>
<evidence type="ECO:0000256" key="1">
    <source>
        <dbReference type="ARBA" id="ARBA00007673"/>
    </source>
</evidence>
<dbReference type="EMBL" id="JAJTJA010000005">
    <property type="protein sequence ID" value="KAH8698903.1"/>
    <property type="molecule type" value="Genomic_DNA"/>
</dbReference>
<dbReference type="SUPFAM" id="SSF54506">
    <property type="entry name" value="Diaminopimelate epimerase-like"/>
    <property type="match status" value="2"/>
</dbReference>